<feature type="coiled-coil region" evidence="9">
    <location>
        <begin position="178"/>
        <end position="205"/>
    </location>
</feature>
<feature type="transmembrane region" description="Helical" evidence="10">
    <location>
        <begin position="93"/>
        <end position="120"/>
    </location>
</feature>
<dbReference type="InterPro" id="IPR050482">
    <property type="entry name" value="Sensor_HK_TwoCompSys"/>
</dbReference>
<evidence type="ECO:0000256" key="6">
    <source>
        <dbReference type="ARBA" id="ARBA00022777"/>
    </source>
</evidence>
<dbReference type="GO" id="GO:0005524">
    <property type="term" value="F:ATP binding"/>
    <property type="evidence" value="ECO:0007669"/>
    <property type="project" value="UniProtKB-KW"/>
</dbReference>
<keyword evidence="5" id="KW-0547">Nucleotide-binding</keyword>
<proteinExistence type="predicted"/>
<dbReference type="InterPro" id="IPR036890">
    <property type="entry name" value="HATPase_C_sf"/>
</dbReference>
<dbReference type="RefSeq" id="WP_156607266.1">
    <property type="nucleotide sequence ID" value="NZ_WPCU01000003.1"/>
</dbReference>
<dbReference type="InterPro" id="IPR011712">
    <property type="entry name" value="Sig_transdc_His_kin_sub3_dim/P"/>
</dbReference>
<evidence type="ECO:0000313" key="13">
    <source>
        <dbReference type="Proteomes" id="UP000435304"/>
    </source>
</evidence>
<evidence type="ECO:0000256" key="4">
    <source>
        <dbReference type="ARBA" id="ARBA00022679"/>
    </source>
</evidence>
<dbReference type="EC" id="2.7.13.3" evidence="2"/>
<dbReference type="CDD" id="cd16917">
    <property type="entry name" value="HATPase_UhpB-NarQ-NarX-like"/>
    <property type="match status" value="1"/>
</dbReference>
<evidence type="ECO:0000256" key="9">
    <source>
        <dbReference type="SAM" id="Coils"/>
    </source>
</evidence>
<evidence type="ECO:0000256" key="7">
    <source>
        <dbReference type="ARBA" id="ARBA00022840"/>
    </source>
</evidence>
<feature type="transmembrane region" description="Helical" evidence="10">
    <location>
        <begin position="37"/>
        <end position="55"/>
    </location>
</feature>
<evidence type="ECO:0000256" key="2">
    <source>
        <dbReference type="ARBA" id="ARBA00012438"/>
    </source>
</evidence>
<keyword evidence="9" id="KW-0175">Coiled coil</keyword>
<dbReference type="Pfam" id="PF07730">
    <property type="entry name" value="HisKA_3"/>
    <property type="match status" value="1"/>
</dbReference>
<keyword evidence="8" id="KW-0902">Two-component regulatory system</keyword>
<evidence type="ECO:0000256" key="8">
    <source>
        <dbReference type="ARBA" id="ARBA00023012"/>
    </source>
</evidence>
<accession>A0A6A9USL0</accession>
<keyword evidence="6 12" id="KW-0418">Kinase</keyword>
<dbReference type="Gene3D" id="3.30.565.10">
    <property type="entry name" value="Histidine kinase-like ATPase, C-terminal domain"/>
    <property type="match status" value="1"/>
</dbReference>
<dbReference type="GO" id="GO:0046983">
    <property type="term" value="F:protein dimerization activity"/>
    <property type="evidence" value="ECO:0007669"/>
    <property type="project" value="InterPro"/>
</dbReference>
<dbReference type="PANTHER" id="PTHR24421">
    <property type="entry name" value="NITRATE/NITRITE SENSOR PROTEIN NARX-RELATED"/>
    <property type="match status" value="1"/>
</dbReference>
<protein>
    <recommendedName>
        <fullName evidence="2">histidine kinase</fullName>
        <ecNumber evidence="2">2.7.13.3</ecNumber>
    </recommendedName>
</protein>
<feature type="transmembrane region" description="Helical" evidence="10">
    <location>
        <begin position="67"/>
        <end position="86"/>
    </location>
</feature>
<sequence length="420" mass="44620">MTSAAVPSAAGWAGGSPARRLLAAVDPRLGGRRAREWALDALVLLAGAASWLWVVEVDGPLLAQLPAWWSGLDLVVGAVAVVALLWRHRHPQVLALLMAPVGGFFLTAGLPALVSVYTVAARSRPAVALLATGVHLVIAVPYWFLLPDAGMDFGVWTVVMLLLYACALSLGAAVRSRRQVIQNLMAEADRERAGYEQRLGRARQAEREQIAREMHDVLAHRISLLSVHAGALEYRARAQGAAALTGEELQQAAGVIRESAYRALEELREVLTLLPEDGDDGGVLGTARPAVGLAGVASLVEEVTASGQQVELRVAPSADELGAVRPQLQRTAYRVVQEGLTNARKHTPGARVRVVVERAADRLRVQVVNPLPVGATATEIPGAGAGLAGLSERVRLDGGALRHGVRDGCFELEAVLPWRS</sequence>
<evidence type="ECO:0000259" key="11">
    <source>
        <dbReference type="Pfam" id="PF07730"/>
    </source>
</evidence>
<comment type="catalytic activity">
    <reaction evidence="1">
        <text>ATP + protein L-histidine = ADP + protein N-phospho-L-histidine.</text>
        <dbReference type="EC" id="2.7.13.3"/>
    </reaction>
</comment>
<dbReference type="AlphaFoldDB" id="A0A6A9USL0"/>
<dbReference type="EMBL" id="WPCU01000003">
    <property type="protein sequence ID" value="MVA74672.1"/>
    <property type="molecule type" value="Genomic_DNA"/>
</dbReference>
<evidence type="ECO:0000256" key="10">
    <source>
        <dbReference type="SAM" id="Phobius"/>
    </source>
</evidence>
<dbReference type="GO" id="GO:0000155">
    <property type="term" value="F:phosphorelay sensor kinase activity"/>
    <property type="evidence" value="ECO:0007669"/>
    <property type="project" value="InterPro"/>
</dbReference>
<feature type="transmembrane region" description="Helical" evidence="10">
    <location>
        <begin position="153"/>
        <end position="174"/>
    </location>
</feature>
<evidence type="ECO:0000256" key="1">
    <source>
        <dbReference type="ARBA" id="ARBA00000085"/>
    </source>
</evidence>
<keyword evidence="10" id="KW-0472">Membrane</keyword>
<keyword evidence="13" id="KW-1185">Reference proteome</keyword>
<keyword evidence="10" id="KW-1133">Transmembrane helix</keyword>
<evidence type="ECO:0000256" key="3">
    <source>
        <dbReference type="ARBA" id="ARBA00022553"/>
    </source>
</evidence>
<feature type="transmembrane region" description="Helical" evidence="10">
    <location>
        <begin position="126"/>
        <end position="146"/>
    </location>
</feature>
<keyword evidence="10" id="KW-0812">Transmembrane</keyword>
<dbReference type="SUPFAM" id="SSF55874">
    <property type="entry name" value="ATPase domain of HSP90 chaperone/DNA topoisomerase II/histidine kinase"/>
    <property type="match status" value="1"/>
</dbReference>
<reference evidence="12 13" key="1">
    <citation type="submission" date="2019-12" db="EMBL/GenBank/DDBJ databases">
        <title>Auraticoccus cholistani sp. nov., an actinomycete isolated from soil of Cholistan desert.</title>
        <authorList>
            <person name="Cheema M.T."/>
        </authorList>
    </citation>
    <scope>NUCLEOTIDE SEQUENCE [LARGE SCALE GENOMIC DNA]</scope>
    <source>
        <strain evidence="12 13">F435</strain>
    </source>
</reference>
<evidence type="ECO:0000256" key="5">
    <source>
        <dbReference type="ARBA" id="ARBA00022741"/>
    </source>
</evidence>
<keyword evidence="3" id="KW-0597">Phosphoprotein</keyword>
<organism evidence="12 13">
    <name type="scientific">Auraticoccus cholistanensis</name>
    <dbReference type="NCBI Taxonomy" id="2656650"/>
    <lineage>
        <taxon>Bacteria</taxon>
        <taxon>Bacillati</taxon>
        <taxon>Actinomycetota</taxon>
        <taxon>Actinomycetes</taxon>
        <taxon>Propionibacteriales</taxon>
        <taxon>Propionibacteriaceae</taxon>
        <taxon>Auraticoccus</taxon>
    </lineage>
</organism>
<dbReference type="PANTHER" id="PTHR24421:SF10">
    <property type="entry name" value="NITRATE_NITRITE SENSOR PROTEIN NARQ"/>
    <property type="match status" value="1"/>
</dbReference>
<feature type="domain" description="Signal transduction histidine kinase subgroup 3 dimerisation and phosphoacceptor" evidence="11">
    <location>
        <begin position="206"/>
        <end position="276"/>
    </location>
</feature>
<name>A0A6A9USL0_9ACTN</name>
<comment type="caution">
    <text evidence="12">The sequence shown here is derived from an EMBL/GenBank/DDBJ whole genome shotgun (WGS) entry which is preliminary data.</text>
</comment>
<dbReference type="Proteomes" id="UP000435304">
    <property type="component" value="Unassembled WGS sequence"/>
</dbReference>
<dbReference type="GO" id="GO:0016020">
    <property type="term" value="C:membrane"/>
    <property type="evidence" value="ECO:0007669"/>
    <property type="project" value="InterPro"/>
</dbReference>
<keyword evidence="7" id="KW-0067">ATP-binding</keyword>
<evidence type="ECO:0000313" key="12">
    <source>
        <dbReference type="EMBL" id="MVA74672.1"/>
    </source>
</evidence>
<keyword evidence="4" id="KW-0808">Transferase</keyword>
<gene>
    <name evidence="12" type="ORF">GC722_01285</name>
</gene>
<dbReference type="Gene3D" id="1.20.5.1930">
    <property type="match status" value="1"/>
</dbReference>